<dbReference type="Proteomes" id="UP001499987">
    <property type="component" value="Unassembled WGS sequence"/>
</dbReference>
<evidence type="ECO:0000313" key="4">
    <source>
        <dbReference type="Proteomes" id="UP001499987"/>
    </source>
</evidence>
<reference evidence="3 4" key="1">
    <citation type="journal article" date="2019" name="Int. J. Syst. Evol. Microbiol.">
        <title>The Global Catalogue of Microorganisms (GCM) 10K type strain sequencing project: providing services to taxonomists for standard genome sequencing and annotation.</title>
        <authorList>
            <consortium name="The Broad Institute Genomics Platform"/>
            <consortium name="The Broad Institute Genome Sequencing Center for Infectious Disease"/>
            <person name="Wu L."/>
            <person name="Ma J."/>
        </authorList>
    </citation>
    <scope>NUCLEOTIDE SEQUENCE [LARGE SCALE GENOMIC DNA]</scope>
    <source>
        <strain evidence="3 4">JCM 13002</strain>
    </source>
</reference>
<dbReference type="EMBL" id="BAAALD010000058">
    <property type="protein sequence ID" value="GAA1102962.1"/>
    <property type="molecule type" value="Genomic_DNA"/>
</dbReference>
<keyword evidence="2" id="KW-0732">Signal</keyword>
<name>A0ABN1TU18_9ACTN</name>
<evidence type="ECO:0008006" key="5">
    <source>
        <dbReference type="Google" id="ProtNLM"/>
    </source>
</evidence>
<sequence length="118" mass="12417">MSLRTGRRGTVLPAAALTATAAGISWASIPDGSGRIHACYQRSTGLVRVIDSPSQQCRGGESPLNWSQGGPSAVLALTACRFPGRARSTTVRTEAGPSDLYKPSRLPERRPVSPARAM</sequence>
<feature type="chain" id="PRO_5045194256" description="Ricin B lectin domain-containing protein" evidence="2">
    <location>
        <begin position="28"/>
        <end position="118"/>
    </location>
</feature>
<accession>A0ABN1TU18</accession>
<feature type="signal peptide" evidence="2">
    <location>
        <begin position="1"/>
        <end position="27"/>
    </location>
</feature>
<evidence type="ECO:0000313" key="3">
    <source>
        <dbReference type="EMBL" id="GAA1102962.1"/>
    </source>
</evidence>
<comment type="caution">
    <text evidence="3">The sequence shown here is derived from an EMBL/GenBank/DDBJ whole genome shotgun (WGS) entry which is preliminary data.</text>
</comment>
<organism evidence="3 4">
    <name type="scientific">Kitasatospora arboriphila</name>
    <dbReference type="NCBI Taxonomy" id="258052"/>
    <lineage>
        <taxon>Bacteria</taxon>
        <taxon>Bacillati</taxon>
        <taxon>Actinomycetota</taxon>
        <taxon>Actinomycetes</taxon>
        <taxon>Kitasatosporales</taxon>
        <taxon>Streptomycetaceae</taxon>
        <taxon>Kitasatospora</taxon>
    </lineage>
</organism>
<proteinExistence type="predicted"/>
<gene>
    <name evidence="3" type="ORF">GCM10009663_51870</name>
</gene>
<keyword evidence="4" id="KW-1185">Reference proteome</keyword>
<evidence type="ECO:0000256" key="1">
    <source>
        <dbReference type="SAM" id="MobiDB-lite"/>
    </source>
</evidence>
<evidence type="ECO:0000256" key="2">
    <source>
        <dbReference type="SAM" id="SignalP"/>
    </source>
</evidence>
<protein>
    <recommendedName>
        <fullName evidence="5">Ricin B lectin domain-containing protein</fullName>
    </recommendedName>
</protein>
<feature type="region of interest" description="Disordered" evidence="1">
    <location>
        <begin position="86"/>
        <end position="118"/>
    </location>
</feature>